<dbReference type="SUPFAM" id="SSF54690">
    <property type="entry name" value="Molybdopterin synthase subunit MoaE"/>
    <property type="match status" value="1"/>
</dbReference>
<dbReference type="Gene3D" id="3.40.50.300">
    <property type="entry name" value="P-loop containing nucleotide triphosphate hydrolases"/>
    <property type="match status" value="1"/>
</dbReference>
<dbReference type="KEGG" id="hje:HacjB3_04295"/>
<dbReference type="InterPro" id="IPR036563">
    <property type="entry name" value="MoaE_sf"/>
</dbReference>
<organism evidence="2 4">
    <name type="scientific">Halalkalicoccus jeotgali (strain DSM 18796 / CECT 7217 / JCM 14584 / KCTC 4019 / B3)</name>
    <dbReference type="NCBI Taxonomy" id="795797"/>
    <lineage>
        <taxon>Archaea</taxon>
        <taxon>Methanobacteriati</taxon>
        <taxon>Methanobacteriota</taxon>
        <taxon>Stenosarchaea group</taxon>
        <taxon>Halobacteria</taxon>
        <taxon>Halobacteriales</taxon>
        <taxon>Halococcaceae</taxon>
        <taxon>Halalkalicoccus</taxon>
    </lineage>
</organism>
<evidence type="ECO:0000313" key="4">
    <source>
        <dbReference type="Proteomes" id="UP000000390"/>
    </source>
</evidence>
<accession>D8J8R5</accession>
<dbReference type="NCBIfam" id="NF011061">
    <property type="entry name" value="PRK14493.1"/>
    <property type="match status" value="1"/>
</dbReference>
<dbReference type="Proteomes" id="UP000000390">
    <property type="component" value="Chromosome"/>
</dbReference>
<proteinExistence type="predicted"/>
<dbReference type="OrthoDB" id="45235at2157"/>
<sequence length="271" mass="29574">MHVLGIVGTADVETTRLVETLTDRLADRGRVATIASTRSEMSKATGPTYRESGATSSYELSEDGWTGAGENRTLAETLDDLAPTHEYALVEGFPEAAIPQVVLGDAEYAGEAIAMGDRGDAIDPEGAIDALEASEPYVTLESLVRRAKGSPRADRAGAIATFTGRVRKKDSADDAPTEFLEFETYEGVAQQRFTTIREELEAREGIYEVLMHHRTGVIEAGADIVFVVVLAGHRKEAFRAVEDGIDRLKDEVPIFKKEVTADEEFWVHTRV</sequence>
<dbReference type="Proteomes" id="UP000011645">
    <property type="component" value="Unassembled WGS sequence"/>
</dbReference>
<name>D8J8R5_HALJB</name>
<dbReference type="InterPro" id="IPR003448">
    <property type="entry name" value="Mopterin_biosynth_MoaE"/>
</dbReference>
<dbReference type="STRING" id="795797.HacjB3_04295"/>
<dbReference type="eggNOG" id="arCOG00533">
    <property type="taxonomic scope" value="Archaea"/>
</dbReference>
<feature type="region of interest" description="Disordered" evidence="1">
    <location>
        <begin position="38"/>
        <end position="64"/>
    </location>
</feature>
<dbReference type="RefSeq" id="WP_008414269.1">
    <property type="nucleotide sequence ID" value="NC_014297.1"/>
</dbReference>
<protein>
    <submittedName>
        <fullName evidence="2">Bifunctional molybdopterin-guanine dinucleotide biosynthesis protein MobB/MoaE</fullName>
    </submittedName>
</protein>
<dbReference type="Gene3D" id="3.90.1170.40">
    <property type="entry name" value="Molybdopterin biosynthesis MoaE subunit"/>
    <property type="match status" value="1"/>
</dbReference>
<dbReference type="GO" id="GO:0006777">
    <property type="term" value="P:Mo-molybdopterin cofactor biosynthetic process"/>
    <property type="evidence" value="ECO:0007669"/>
    <property type="project" value="InterPro"/>
</dbReference>
<dbReference type="CDD" id="cd00756">
    <property type="entry name" value="MoaE"/>
    <property type="match status" value="1"/>
</dbReference>
<reference evidence="3 5" key="2">
    <citation type="journal article" date="2014" name="PLoS Genet.">
        <title>Phylogenetically driven sequencing of extremely halophilic archaea reveals strategies for static and dynamic osmo-response.</title>
        <authorList>
            <person name="Becker E.A."/>
            <person name="Seitzer P.M."/>
            <person name="Tritt A."/>
            <person name="Larsen D."/>
            <person name="Krusor M."/>
            <person name="Yao A.I."/>
            <person name="Wu D."/>
            <person name="Madern D."/>
            <person name="Eisen J.A."/>
            <person name="Darling A.E."/>
            <person name="Facciotti M.T."/>
        </authorList>
    </citation>
    <scope>NUCLEOTIDE SEQUENCE [LARGE SCALE GENOMIC DNA]</scope>
    <source>
        <strain evidence="3">B3</strain>
        <strain evidence="5">DSM 18796 / CECT 7217 / JCM 14584 / KCTC 4019 / B3</strain>
    </source>
</reference>
<evidence type="ECO:0000313" key="3">
    <source>
        <dbReference type="EMBL" id="ELY40512.1"/>
    </source>
</evidence>
<dbReference type="EMBL" id="AOHV01000009">
    <property type="protein sequence ID" value="ELY40512.1"/>
    <property type="molecule type" value="Genomic_DNA"/>
</dbReference>
<dbReference type="PATRIC" id="fig|795797.18.peg.864"/>
<gene>
    <name evidence="2" type="ordered locus">HacjB3_04295</name>
    <name evidence="3" type="ORF">C497_02657</name>
</gene>
<dbReference type="PANTHER" id="PTHR23404">
    <property type="entry name" value="MOLYBDOPTERIN SYNTHASE RELATED"/>
    <property type="match status" value="1"/>
</dbReference>
<dbReference type="HOGENOM" id="CLU_088141_0_0_2"/>
<evidence type="ECO:0000313" key="2">
    <source>
        <dbReference type="EMBL" id="ADJ14250.1"/>
    </source>
</evidence>
<dbReference type="Pfam" id="PF02391">
    <property type="entry name" value="MoaE"/>
    <property type="match status" value="1"/>
</dbReference>
<dbReference type="GeneID" id="9418659"/>
<dbReference type="InterPro" id="IPR027417">
    <property type="entry name" value="P-loop_NTPase"/>
</dbReference>
<dbReference type="AlphaFoldDB" id="D8J8R5"/>
<evidence type="ECO:0000313" key="5">
    <source>
        <dbReference type="Proteomes" id="UP000011645"/>
    </source>
</evidence>
<keyword evidence="5" id="KW-1185">Reference proteome</keyword>
<dbReference type="EMBL" id="CP002062">
    <property type="protein sequence ID" value="ADJ14250.1"/>
    <property type="molecule type" value="Genomic_DNA"/>
</dbReference>
<reference evidence="2 4" key="1">
    <citation type="journal article" date="2010" name="J. Bacteriol.">
        <title>Complete genome sequence of Halalkalicoccus jeotgali B3(T), an extremely halophilic archaeon.</title>
        <authorList>
            <person name="Roh S.W."/>
            <person name="Nam Y.D."/>
            <person name="Nam S.H."/>
            <person name="Choi S.H."/>
            <person name="Park H.S."/>
            <person name="Bae J.W."/>
        </authorList>
    </citation>
    <scope>NUCLEOTIDE SEQUENCE [LARGE SCALE GENOMIC DNA]</scope>
    <source>
        <strain evidence="2">B3</strain>
        <strain evidence="4">DSM 18796 / CECT 7217 / JCM 14584 / KCTC 4019 / B3</strain>
    </source>
</reference>
<evidence type="ECO:0000256" key="1">
    <source>
        <dbReference type="SAM" id="MobiDB-lite"/>
    </source>
</evidence>